<dbReference type="Pfam" id="PF00497">
    <property type="entry name" value="SBP_bac_3"/>
    <property type="match status" value="1"/>
</dbReference>
<sequence length="240" mass="26412">MLTILWAGSGHAEETLMVGVLADNPPMVFRDADTKFVGYDVDVLQEVGRRIGKTMQFKVINWDQKTEELNGKQIDVIASGLSITEERKKIYAFTDPVVQKYTQMLIVNTASPIKARDDLGGKTVCVMEGASAGELVQDFRSASGQTAKVQTAPTMEGCLIQLTAGETDSAVMDGVTCEYYIKHNPGQFRIVPGALSKRQTAFALRLEDRALLGTFNDALKAMEADGTMKRLRERWLGDIN</sequence>
<dbReference type="PANTHER" id="PTHR35936">
    <property type="entry name" value="MEMBRANE-BOUND LYTIC MUREIN TRANSGLYCOSYLASE F"/>
    <property type="match status" value="1"/>
</dbReference>
<dbReference type="EMBL" id="CP021255">
    <property type="protein sequence ID" value="AVD70783.1"/>
    <property type="molecule type" value="Genomic_DNA"/>
</dbReference>
<protein>
    <recommendedName>
        <fullName evidence="2">Solute-binding protein family 3/N-terminal domain-containing protein</fullName>
    </recommendedName>
</protein>
<dbReference type="InterPro" id="IPR001638">
    <property type="entry name" value="Solute-binding_3/MltF_N"/>
</dbReference>
<dbReference type="Gene3D" id="3.40.190.10">
    <property type="entry name" value="Periplasmic binding protein-like II"/>
    <property type="match status" value="2"/>
</dbReference>
<gene>
    <name evidence="3" type="ORF">CAY53_04215</name>
</gene>
<dbReference type="AlphaFoldDB" id="A0A2L1GM86"/>
<accession>A0A2L1GM86</accession>
<organism evidence="3 4">
    <name type="scientific">Desulfobulbus oralis</name>
    <dbReference type="NCBI Taxonomy" id="1986146"/>
    <lineage>
        <taxon>Bacteria</taxon>
        <taxon>Pseudomonadati</taxon>
        <taxon>Thermodesulfobacteriota</taxon>
        <taxon>Desulfobulbia</taxon>
        <taxon>Desulfobulbales</taxon>
        <taxon>Desulfobulbaceae</taxon>
        <taxon>Desulfobulbus</taxon>
    </lineage>
</organism>
<evidence type="ECO:0000313" key="4">
    <source>
        <dbReference type="Proteomes" id="UP000239867"/>
    </source>
</evidence>
<evidence type="ECO:0000259" key="2">
    <source>
        <dbReference type="SMART" id="SM00062"/>
    </source>
</evidence>
<keyword evidence="1" id="KW-0732">Signal</keyword>
<keyword evidence="4" id="KW-1185">Reference proteome</keyword>
<dbReference type="KEGG" id="deo:CAY53_04215"/>
<name>A0A2L1GM86_9BACT</name>
<feature type="domain" description="Solute-binding protein family 3/N-terminal" evidence="2">
    <location>
        <begin position="15"/>
        <end position="239"/>
    </location>
</feature>
<dbReference type="SUPFAM" id="SSF53850">
    <property type="entry name" value="Periplasmic binding protein-like II"/>
    <property type="match status" value="1"/>
</dbReference>
<reference evidence="3" key="2">
    <citation type="journal article" date="2018" name="MBio">
        <title>Insights into the evolution of host association through the isolation and characterization of a novel human periodontal pathobiont, Desulfobulbus oralis.</title>
        <authorList>
            <person name="Cross K.L."/>
            <person name="Chirania P."/>
            <person name="Xiong W."/>
            <person name="Beall C.J."/>
            <person name="Elkins J.G."/>
            <person name="Giannone R.J."/>
            <person name="Griffen A.L."/>
            <person name="Guss A.M."/>
            <person name="Hettich R.L."/>
            <person name="Joshi S.S."/>
            <person name="Mokrzan E.M."/>
            <person name="Martin R.K."/>
            <person name="Zhulin I.B."/>
            <person name="Leys E.J."/>
            <person name="Podar M."/>
        </authorList>
    </citation>
    <scope>NUCLEOTIDE SEQUENCE [LARGE SCALE GENOMIC DNA]</scope>
    <source>
        <strain evidence="3">ORNL</strain>
    </source>
</reference>
<evidence type="ECO:0000313" key="3">
    <source>
        <dbReference type="EMBL" id="AVD70783.1"/>
    </source>
</evidence>
<dbReference type="Proteomes" id="UP000239867">
    <property type="component" value="Chromosome"/>
</dbReference>
<proteinExistence type="predicted"/>
<dbReference type="PANTHER" id="PTHR35936:SF35">
    <property type="entry name" value="L-CYSTINE-BINDING PROTEIN TCYJ"/>
    <property type="match status" value="1"/>
</dbReference>
<reference evidence="3" key="1">
    <citation type="submission" date="2017-05" db="EMBL/GenBank/DDBJ databases">
        <authorList>
            <person name="Song R."/>
            <person name="Chenine A.L."/>
            <person name="Ruprecht R.M."/>
        </authorList>
    </citation>
    <scope>NUCLEOTIDE SEQUENCE</scope>
    <source>
        <strain evidence="3">ORNL</strain>
    </source>
</reference>
<evidence type="ECO:0000256" key="1">
    <source>
        <dbReference type="ARBA" id="ARBA00022729"/>
    </source>
</evidence>
<dbReference type="SMART" id="SM00062">
    <property type="entry name" value="PBPb"/>
    <property type="match status" value="1"/>
</dbReference>